<dbReference type="EMBL" id="BONY01000003">
    <property type="protein sequence ID" value="GIH02690.1"/>
    <property type="molecule type" value="Genomic_DNA"/>
</dbReference>
<evidence type="ECO:0000313" key="1">
    <source>
        <dbReference type="EMBL" id="GIH02690.1"/>
    </source>
</evidence>
<gene>
    <name evidence="1" type="ORF">Rhe02_07570</name>
</gene>
<name>A0A8J3Q3R1_9ACTN</name>
<keyword evidence="2" id="KW-1185">Reference proteome</keyword>
<comment type="caution">
    <text evidence="1">The sequence shown here is derived from an EMBL/GenBank/DDBJ whole genome shotgun (WGS) entry which is preliminary data.</text>
</comment>
<dbReference type="AlphaFoldDB" id="A0A8J3Q3R1"/>
<accession>A0A8J3Q3R1</accession>
<evidence type="ECO:0000313" key="2">
    <source>
        <dbReference type="Proteomes" id="UP000612899"/>
    </source>
</evidence>
<reference evidence="1" key="1">
    <citation type="submission" date="2021-01" db="EMBL/GenBank/DDBJ databases">
        <title>Whole genome shotgun sequence of Rhizocola hellebori NBRC 109834.</title>
        <authorList>
            <person name="Komaki H."/>
            <person name="Tamura T."/>
        </authorList>
    </citation>
    <scope>NUCLEOTIDE SEQUENCE</scope>
    <source>
        <strain evidence="1">NBRC 109834</strain>
    </source>
</reference>
<sequence length="156" mass="17273">MHEVSDARSHRAVAKPIHRRWVTLLAALGVLIAGPTVILAQPAVAAPGPISWYCSQVTETPHESGGWIEFRGHLNCGDYMFNRVEMTVIAYRDGGIATRTKITCYYPTVGYCFGNLWLSDPGGNQRYCNYVSTWAWLKNGASGSFQGKSCEDWNTP</sequence>
<protein>
    <submittedName>
        <fullName evidence="1">Uncharacterized protein</fullName>
    </submittedName>
</protein>
<organism evidence="1 2">
    <name type="scientific">Rhizocola hellebori</name>
    <dbReference type="NCBI Taxonomy" id="1392758"/>
    <lineage>
        <taxon>Bacteria</taxon>
        <taxon>Bacillati</taxon>
        <taxon>Actinomycetota</taxon>
        <taxon>Actinomycetes</taxon>
        <taxon>Micromonosporales</taxon>
        <taxon>Micromonosporaceae</taxon>
        <taxon>Rhizocola</taxon>
    </lineage>
</organism>
<proteinExistence type="predicted"/>
<dbReference type="Proteomes" id="UP000612899">
    <property type="component" value="Unassembled WGS sequence"/>
</dbReference>